<name>A0AAJ2GZL7_9HYPH</name>
<dbReference type="AlphaFoldDB" id="A0AAJ2GZL7"/>
<gene>
    <name evidence="1" type="ORF">RJJ65_40460</name>
</gene>
<dbReference type="EMBL" id="JAVLSF010001252">
    <property type="protein sequence ID" value="MDR9778822.1"/>
    <property type="molecule type" value="Genomic_DNA"/>
</dbReference>
<sequence>MTDDGIDLLYKDNQLISILINYYNKNVVTSRGVKNGMKEYDIHKQYKGFEIIKEPSEGAGDSQNDFTYTIYDKDNKLKN</sequence>
<evidence type="ECO:0000313" key="2">
    <source>
        <dbReference type="Proteomes" id="UP001268610"/>
    </source>
</evidence>
<dbReference type="Proteomes" id="UP001268610">
    <property type="component" value="Unassembled WGS sequence"/>
</dbReference>
<accession>A0AAJ2GZL7</accession>
<dbReference type="RefSeq" id="WP_310866796.1">
    <property type="nucleotide sequence ID" value="NZ_JAVLSF010001252.1"/>
</dbReference>
<feature type="non-terminal residue" evidence="1">
    <location>
        <position position="79"/>
    </location>
</feature>
<comment type="caution">
    <text evidence="1">The sequence shown here is derived from an EMBL/GenBank/DDBJ whole genome shotgun (WGS) entry which is preliminary data.</text>
</comment>
<protein>
    <submittedName>
        <fullName evidence="1">Uncharacterized protein</fullName>
    </submittedName>
</protein>
<evidence type="ECO:0000313" key="1">
    <source>
        <dbReference type="EMBL" id="MDR9778822.1"/>
    </source>
</evidence>
<proteinExistence type="predicted"/>
<reference evidence="1" key="1">
    <citation type="submission" date="2023-04" db="EMBL/GenBank/DDBJ databases">
        <title>Genomic characterization of faba bean (Vicia faba) microsymbionts in Mexican soils.</title>
        <authorList>
            <person name="Rivera Orduna F.N."/>
            <person name="Guevara-Luna J."/>
            <person name="Yan J."/>
            <person name="Arroyo-Herrera I."/>
            <person name="Li Y."/>
            <person name="Vasquez-Murrieta M.S."/>
            <person name="Wang E.T."/>
        </authorList>
    </citation>
    <scope>NUCLEOTIDE SEQUENCE</scope>
    <source>
        <strain evidence="1">CH26</strain>
    </source>
</reference>
<organism evidence="1 2">
    <name type="scientific">Rhizobium hidalgonense</name>
    <dbReference type="NCBI Taxonomy" id="1538159"/>
    <lineage>
        <taxon>Bacteria</taxon>
        <taxon>Pseudomonadati</taxon>
        <taxon>Pseudomonadota</taxon>
        <taxon>Alphaproteobacteria</taxon>
        <taxon>Hyphomicrobiales</taxon>
        <taxon>Rhizobiaceae</taxon>
        <taxon>Rhizobium/Agrobacterium group</taxon>
        <taxon>Rhizobium</taxon>
    </lineage>
</organism>